<dbReference type="AlphaFoldDB" id="A0A7J5ZT43"/>
<feature type="chain" id="PRO_5029999017" description="Tissue factor pathway inhibitor" evidence="10">
    <location>
        <begin position="21"/>
        <end position="220"/>
    </location>
</feature>
<dbReference type="SUPFAM" id="SSF57362">
    <property type="entry name" value="BPTI-like"/>
    <property type="match status" value="3"/>
</dbReference>
<dbReference type="EMBL" id="JAAGNN010000023">
    <property type="protein sequence ID" value="KAF4073834.1"/>
    <property type="molecule type" value="Genomic_DNA"/>
</dbReference>
<keyword evidence="4 10" id="KW-0356">Hemostasis</keyword>
<dbReference type="InterPro" id="IPR002223">
    <property type="entry name" value="Kunitz_BPTI"/>
</dbReference>
<keyword evidence="8" id="KW-1015">Disulfide bond</keyword>
<dbReference type="PANTHER" id="PTHR10083">
    <property type="entry name" value="KUNITZ-TYPE PROTEASE INHIBITOR-RELATED"/>
    <property type="match status" value="1"/>
</dbReference>
<gene>
    <name evidence="12" type="ORF">AMELA_G00247940</name>
</gene>
<evidence type="ECO:0000256" key="10">
    <source>
        <dbReference type="PIRNR" id="PIRNR001620"/>
    </source>
</evidence>
<dbReference type="GO" id="GO:0005615">
    <property type="term" value="C:extracellular space"/>
    <property type="evidence" value="ECO:0007669"/>
    <property type="project" value="TreeGrafter"/>
</dbReference>
<dbReference type="PROSITE" id="PS50279">
    <property type="entry name" value="BPTI_KUNITZ_2"/>
    <property type="match status" value="3"/>
</dbReference>
<keyword evidence="7 10" id="KW-0094">Blood coagulation</keyword>
<dbReference type="GO" id="GO:0007596">
    <property type="term" value="P:blood coagulation"/>
    <property type="evidence" value="ECO:0007669"/>
    <property type="project" value="UniProtKB-UniRule"/>
</dbReference>
<evidence type="ECO:0000313" key="12">
    <source>
        <dbReference type="EMBL" id="KAF4073834.1"/>
    </source>
</evidence>
<dbReference type="SMART" id="SM00131">
    <property type="entry name" value="KU"/>
    <property type="match status" value="3"/>
</dbReference>
<keyword evidence="6 10" id="KW-0722">Serine protease inhibitor</keyword>
<evidence type="ECO:0000313" key="13">
    <source>
        <dbReference type="Proteomes" id="UP000593565"/>
    </source>
</evidence>
<dbReference type="PROSITE" id="PS00280">
    <property type="entry name" value="BPTI_KUNITZ_1"/>
    <property type="match status" value="1"/>
</dbReference>
<keyword evidence="13" id="KW-1185">Reference proteome</keyword>
<dbReference type="OrthoDB" id="5950222at2759"/>
<keyword evidence="3 10" id="KW-0646">Protease inhibitor</keyword>
<reference evidence="12 13" key="1">
    <citation type="submission" date="2020-02" db="EMBL/GenBank/DDBJ databases">
        <title>A chromosome-scale genome assembly of the black bullhead catfish (Ameiurus melas).</title>
        <authorList>
            <person name="Wen M."/>
            <person name="Zham M."/>
            <person name="Cabau C."/>
            <person name="Klopp C."/>
            <person name="Donnadieu C."/>
            <person name="Roques C."/>
            <person name="Bouchez O."/>
            <person name="Lampietro C."/>
            <person name="Jouanno E."/>
            <person name="Herpin A."/>
            <person name="Louis A."/>
            <person name="Berthelot C."/>
            <person name="Parey E."/>
            <person name="Roest-Crollius H."/>
            <person name="Braasch I."/>
            <person name="Postlethwait J."/>
            <person name="Robinson-Rechavi M."/>
            <person name="Echchiki A."/>
            <person name="Begum T."/>
            <person name="Montfort J."/>
            <person name="Schartl M."/>
            <person name="Bobe J."/>
            <person name="Guiguen Y."/>
        </authorList>
    </citation>
    <scope>NUCLEOTIDE SEQUENCE [LARGE SCALE GENOMIC DNA]</scope>
    <source>
        <strain evidence="12">M_S1</strain>
        <tissue evidence="12">Blood</tissue>
    </source>
</reference>
<dbReference type="InterPro" id="IPR036880">
    <property type="entry name" value="Kunitz_BPTI_sf"/>
</dbReference>
<keyword evidence="5" id="KW-0677">Repeat</keyword>
<feature type="domain" description="BPTI/Kunitz inhibitor" evidence="11">
    <location>
        <begin position="89"/>
        <end position="139"/>
    </location>
</feature>
<evidence type="ECO:0000256" key="9">
    <source>
        <dbReference type="ARBA" id="ARBA00023180"/>
    </source>
</evidence>
<feature type="domain" description="BPTI/Kunitz inhibitor" evidence="11">
    <location>
        <begin position="29"/>
        <end position="79"/>
    </location>
</feature>
<dbReference type="GO" id="GO:0004867">
    <property type="term" value="F:serine-type endopeptidase inhibitor activity"/>
    <property type="evidence" value="ECO:0007669"/>
    <property type="project" value="UniProtKB-UniRule"/>
</dbReference>
<evidence type="ECO:0000256" key="1">
    <source>
        <dbReference type="ARBA" id="ARBA00004613"/>
    </source>
</evidence>
<evidence type="ECO:0000256" key="8">
    <source>
        <dbReference type="ARBA" id="ARBA00023157"/>
    </source>
</evidence>
<name>A0A7J5ZT43_AMEME</name>
<accession>A0A7J5ZT43</accession>
<dbReference type="PIRSF" id="PIRSF001620">
    <property type="entry name" value="TFPI"/>
    <property type="match status" value="1"/>
</dbReference>
<dbReference type="Proteomes" id="UP000593565">
    <property type="component" value="Unassembled WGS sequence"/>
</dbReference>
<evidence type="ECO:0000259" key="11">
    <source>
        <dbReference type="PROSITE" id="PS50279"/>
    </source>
</evidence>
<dbReference type="Pfam" id="PF00014">
    <property type="entry name" value="Kunitz_BPTI"/>
    <property type="match status" value="3"/>
</dbReference>
<keyword evidence="2" id="KW-0964">Secreted</keyword>
<protein>
    <recommendedName>
        <fullName evidence="10">Tissue factor pathway inhibitor</fullName>
    </recommendedName>
</protein>
<sequence length="220" mass="25031">MEGRFLGCFLLINLIQSAFAYTLLPKDVCLLQVDDGPCFDDVPRFYYNTLTQDCEEFSYGGCAGNLNNFKSRVECRKTCYSIPKIPRICRLPKEEGLCFGISKRYFFNMTSMRCEKFSYGGCNGNNNNFPDRISCMEYCSPLNSVPVICHGGLDEGTGSASITRFYYDSTQKNCRQFQYTGSGGNNNNFDSMKACMRVCVKKSKPRRPSSQPTRILRKRL</sequence>
<proteinExistence type="predicted"/>
<dbReference type="InterPro" id="IPR020901">
    <property type="entry name" value="Prtase_inh_Kunz-CS"/>
</dbReference>
<dbReference type="FunFam" id="4.10.410.10:FF:000011">
    <property type="entry name" value="Tissue factor pathway inhibitor"/>
    <property type="match status" value="2"/>
</dbReference>
<comment type="subcellular location">
    <subcellularLocation>
        <location evidence="1 10">Secreted</location>
    </subcellularLocation>
</comment>
<feature type="signal peptide" evidence="10">
    <location>
        <begin position="1"/>
        <end position="20"/>
    </location>
</feature>
<organism evidence="12 13">
    <name type="scientific">Ameiurus melas</name>
    <name type="common">Black bullhead</name>
    <name type="synonym">Silurus melas</name>
    <dbReference type="NCBI Taxonomy" id="219545"/>
    <lineage>
        <taxon>Eukaryota</taxon>
        <taxon>Metazoa</taxon>
        <taxon>Chordata</taxon>
        <taxon>Craniata</taxon>
        <taxon>Vertebrata</taxon>
        <taxon>Euteleostomi</taxon>
        <taxon>Actinopterygii</taxon>
        <taxon>Neopterygii</taxon>
        <taxon>Teleostei</taxon>
        <taxon>Ostariophysi</taxon>
        <taxon>Siluriformes</taxon>
        <taxon>Ictaluridae</taxon>
        <taxon>Ameiurus</taxon>
    </lineage>
</organism>
<evidence type="ECO:0000256" key="6">
    <source>
        <dbReference type="ARBA" id="ARBA00022900"/>
    </source>
</evidence>
<evidence type="ECO:0000256" key="4">
    <source>
        <dbReference type="ARBA" id="ARBA00022696"/>
    </source>
</evidence>
<feature type="domain" description="BPTI/Kunitz inhibitor" evidence="11">
    <location>
        <begin position="149"/>
        <end position="199"/>
    </location>
</feature>
<comment type="caution">
    <text evidence="12">The sequence shown here is derived from an EMBL/GenBank/DDBJ whole genome shotgun (WGS) entry which is preliminary data.</text>
</comment>
<dbReference type="InterPro" id="IPR008296">
    <property type="entry name" value="TFPI-like"/>
</dbReference>
<dbReference type="PANTHER" id="PTHR10083:SF374">
    <property type="entry name" value="BPTI_KUNITZ INHIBITOR DOMAIN-CONTAINING PROTEIN"/>
    <property type="match status" value="1"/>
</dbReference>
<keyword evidence="9" id="KW-0325">Glycoprotein</keyword>
<dbReference type="Gene3D" id="4.10.410.10">
    <property type="entry name" value="Pancreatic trypsin inhibitor Kunitz domain"/>
    <property type="match status" value="3"/>
</dbReference>
<evidence type="ECO:0000256" key="5">
    <source>
        <dbReference type="ARBA" id="ARBA00022737"/>
    </source>
</evidence>
<dbReference type="PRINTS" id="PR00759">
    <property type="entry name" value="BASICPTASE"/>
</dbReference>
<keyword evidence="10" id="KW-0732">Signal</keyword>
<evidence type="ECO:0000256" key="7">
    <source>
        <dbReference type="ARBA" id="ARBA00023084"/>
    </source>
</evidence>
<evidence type="ECO:0000256" key="3">
    <source>
        <dbReference type="ARBA" id="ARBA00022690"/>
    </source>
</evidence>
<evidence type="ECO:0000256" key="2">
    <source>
        <dbReference type="ARBA" id="ARBA00022525"/>
    </source>
</evidence>
<dbReference type="InterPro" id="IPR050098">
    <property type="entry name" value="TFPI/VKTCI-like"/>
</dbReference>